<dbReference type="PANTHER" id="PTHR30093:SF2">
    <property type="entry name" value="TYPE II SECRETION SYSTEM PROTEIN H"/>
    <property type="match status" value="1"/>
</dbReference>
<dbReference type="NCBIfam" id="TIGR02532">
    <property type="entry name" value="IV_pilin_GFxxxE"/>
    <property type="match status" value="1"/>
</dbReference>
<dbReference type="Pfam" id="PF07963">
    <property type="entry name" value="N_methyl"/>
    <property type="match status" value="1"/>
</dbReference>
<protein>
    <submittedName>
        <fullName evidence="2">Type II secretion system protein</fullName>
    </submittedName>
</protein>
<feature type="transmembrane region" description="Helical" evidence="1">
    <location>
        <begin position="12"/>
        <end position="33"/>
    </location>
</feature>
<evidence type="ECO:0000313" key="2">
    <source>
        <dbReference type="EMBL" id="MDI6448649.1"/>
    </source>
</evidence>
<name>A0AAW6TWK2_9BACT</name>
<accession>A0AAW6TWK2</accession>
<dbReference type="PANTHER" id="PTHR30093">
    <property type="entry name" value="GENERAL SECRETION PATHWAY PROTEIN G"/>
    <property type="match status" value="1"/>
</dbReference>
<dbReference type="InterPro" id="IPR012902">
    <property type="entry name" value="N_methyl_site"/>
</dbReference>
<gene>
    <name evidence="2" type="ORF">QJ522_06305</name>
</gene>
<keyword evidence="1" id="KW-0812">Transmembrane</keyword>
<keyword evidence="3" id="KW-1185">Reference proteome</keyword>
<comment type="caution">
    <text evidence="2">The sequence shown here is derived from an EMBL/GenBank/DDBJ whole genome shotgun (WGS) entry which is preliminary data.</text>
</comment>
<dbReference type="Gene3D" id="3.30.700.10">
    <property type="entry name" value="Glycoprotein, Type 4 Pilin"/>
    <property type="match status" value="1"/>
</dbReference>
<reference evidence="2" key="1">
    <citation type="submission" date="2023-05" db="EMBL/GenBank/DDBJ databases">
        <title>Anaerotaeda fermentans gen. nov., sp. nov., a novel anaerobic planctomycete of the new family within the order Sedimentisphaerales isolated from Taman Peninsula, Russia.</title>
        <authorList>
            <person name="Khomyakova M.A."/>
            <person name="Merkel A.Y."/>
            <person name="Slobodkin A.I."/>
        </authorList>
    </citation>
    <scope>NUCLEOTIDE SEQUENCE</scope>
    <source>
        <strain evidence="2">M17dextr</strain>
    </source>
</reference>
<dbReference type="InterPro" id="IPR045584">
    <property type="entry name" value="Pilin-like"/>
</dbReference>
<dbReference type="Proteomes" id="UP001431776">
    <property type="component" value="Unassembled WGS sequence"/>
</dbReference>
<dbReference type="AlphaFoldDB" id="A0AAW6TWK2"/>
<keyword evidence="1" id="KW-1133">Transmembrane helix</keyword>
<dbReference type="RefSeq" id="WP_349244059.1">
    <property type="nucleotide sequence ID" value="NZ_JASCXX010000005.1"/>
</dbReference>
<dbReference type="EMBL" id="JASCXX010000005">
    <property type="protein sequence ID" value="MDI6448649.1"/>
    <property type="molecule type" value="Genomic_DNA"/>
</dbReference>
<proteinExistence type="predicted"/>
<organism evidence="2 3">
    <name type="scientific">Anaerobaca lacustris</name>
    <dbReference type="NCBI Taxonomy" id="3044600"/>
    <lineage>
        <taxon>Bacteria</taxon>
        <taxon>Pseudomonadati</taxon>
        <taxon>Planctomycetota</taxon>
        <taxon>Phycisphaerae</taxon>
        <taxon>Sedimentisphaerales</taxon>
        <taxon>Anaerobacaceae</taxon>
        <taxon>Anaerobaca</taxon>
    </lineage>
</organism>
<dbReference type="SUPFAM" id="SSF54523">
    <property type="entry name" value="Pili subunits"/>
    <property type="match status" value="1"/>
</dbReference>
<evidence type="ECO:0000256" key="1">
    <source>
        <dbReference type="SAM" id="Phobius"/>
    </source>
</evidence>
<sequence>MGARKRSKRERAFTLIELLVVISIIAMLMALLFPVSRRARNQARAIACQAKLRQWGLIFKMYTDDNNGRWFQEDGRGGVPWLPETVSMWHGHPSLLFCPMAVREPPFEDAFSAWGKDGVVQKDGARIAVHGPASYGFNGHIHSLPRPLDPSWRVPPCWERCDVAGAGNVPVFFDSCYRVAWPQHPYGPPADPSPLAVLAEGYAMCIDRHSGGINMLFMDWSVRKVGLKELWTLKWHPQYDTAGPWTRAGGVEPEDWPAWMRQFKDY</sequence>
<keyword evidence="1" id="KW-0472">Membrane</keyword>
<evidence type="ECO:0000313" key="3">
    <source>
        <dbReference type="Proteomes" id="UP001431776"/>
    </source>
</evidence>